<dbReference type="PROSITE" id="PS51186">
    <property type="entry name" value="GNAT"/>
    <property type="match status" value="1"/>
</dbReference>
<organism evidence="3 4">
    <name type="scientific">Flagellimonas meridianipacifica</name>
    <dbReference type="NCBI Taxonomy" id="1080225"/>
    <lineage>
        <taxon>Bacteria</taxon>
        <taxon>Pseudomonadati</taxon>
        <taxon>Bacteroidota</taxon>
        <taxon>Flavobacteriia</taxon>
        <taxon>Flavobacteriales</taxon>
        <taxon>Flavobacteriaceae</taxon>
        <taxon>Flagellimonas</taxon>
    </lineage>
</organism>
<dbReference type="OrthoDB" id="5419426at2"/>
<evidence type="ECO:0000313" key="3">
    <source>
        <dbReference type="EMBL" id="PRX54496.1"/>
    </source>
</evidence>
<dbReference type="InterPro" id="IPR050769">
    <property type="entry name" value="NAT_camello-type"/>
</dbReference>
<dbReference type="PANTHER" id="PTHR13947:SF37">
    <property type="entry name" value="LD18367P"/>
    <property type="match status" value="1"/>
</dbReference>
<dbReference type="CDD" id="cd04301">
    <property type="entry name" value="NAT_SF"/>
    <property type="match status" value="1"/>
</dbReference>
<proteinExistence type="predicted"/>
<sequence>MEELTIRKIQQGDNEKIALLIRSILLDMGVPKVGTAYEDKALDDMYNEYAKVRSSYFVAEKSGEILGCAGIAPLQNVEENICELQKMYVAQKARGQGVAKQLMQTCLDSAKDFEFKACYLETMPYMKAAHHLYEKFGFQFIEDRLGDTGHYSCPVFMIKYL</sequence>
<dbReference type="InterPro" id="IPR000182">
    <property type="entry name" value="GNAT_dom"/>
</dbReference>
<dbReference type="EMBL" id="PVYX01000002">
    <property type="protein sequence ID" value="PRX54496.1"/>
    <property type="molecule type" value="Genomic_DNA"/>
</dbReference>
<dbReference type="Proteomes" id="UP000237640">
    <property type="component" value="Unassembled WGS sequence"/>
</dbReference>
<dbReference type="InterPro" id="IPR016181">
    <property type="entry name" value="Acyl_CoA_acyltransferase"/>
</dbReference>
<comment type="caution">
    <text evidence="3">The sequence shown here is derived from an EMBL/GenBank/DDBJ whole genome shotgun (WGS) entry which is preliminary data.</text>
</comment>
<evidence type="ECO:0000256" key="1">
    <source>
        <dbReference type="ARBA" id="ARBA00022679"/>
    </source>
</evidence>
<keyword evidence="4" id="KW-1185">Reference proteome</keyword>
<gene>
    <name evidence="3" type="ORF">CLV81_2897</name>
</gene>
<protein>
    <submittedName>
        <fullName evidence="3">Putative acetyltransferase</fullName>
    </submittedName>
</protein>
<feature type="domain" description="N-acetyltransferase" evidence="2">
    <location>
        <begin position="4"/>
        <end position="161"/>
    </location>
</feature>
<dbReference type="Gene3D" id="3.40.630.30">
    <property type="match status" value="1"/>
</dbReference>
<dbReference type="PANTHER" id="PTHR13947">
    <property type="entry name" value="GNAT FAMILY N-ACETYLTRANSFERASE"/>
    <property type="match status" value="1"/>
</dbReference>
<name>A0A2T0MAE6_9FLAO</name>
<evidence type="ECO:0000313" key="4">
    <source>
        <dbReference type="Proteomes" id="UP000237640"/>
    </source>
</evidence>
<dbReference type="Pfam" id="PF00583">
    <property type="entry name" value="Acetyltransf_1"/>
    <property type="match status" value="1"/>
</dbReference>
<dbReference type="GO" id="GO:0008080">
    <property type="term" value="F:N-acetyltransferase activity"/>
    <property type="evidence" value="ECO:0007669"/>
    <property type="project" value="InterPro"/>
</dbReference>
<dbReference type="SUPFAM" id="SSF55729">
    <property type="entry name" value="Acyl-CoA N-acyltransferases (Nat)"/>
    <property type="match status" value="1"/>
</dbReference>
<reference evidence="3 4" key="1">
    <citation type="submission" date="2018-03" db="EMBL/GenBank/DDBJ databases">
        <title>Genomic Encyclopedia of Archaeal and Bacterial Type Strains, Phase II (KMG-II): from individual species to whole genera.</title>
        <authorList>
            <person name="Goeker M."/>
        </authorList>
    </citation>
    <scope>NUCLEOTIDE SEQUENCE [LARGE SCALE GENOMIC DNA]</scope>
    <source>
        <strain evidence="3 4">DSM 25027</strain>
    </source>
</reference>
<dbReference type="AlphaFoldDB" id="A0A2T0MAE6"/>
<evidence type="ECO:0000259" key="2">
    <source>
        <dbReference type="PROSITE" id="PS51186"/>
    </source>
</evidence>
<dbReference type="RefSeq" id="WP_106145767.1">
    <property type="nucleotide sequence ID" value="NZ_PVYX01000002.1"/>
</dbReference>
<keyword evidence="1 3" id="KW-0808">Transferase</keyword>
<accession>A0A2T0MAE6</accession>